<dbReference type="Proteomes" id="UP000202420">
    <property type="component" value="Segment"/>
</dbReference>
<gene>
    <name evidence="1" type="primary">z112R</name>
    <name evidence="1" type="ORF">ATCV1_z112R</name>
</gene>
<accession>A7K872</accession>
<dbReference type="KEGG" id="vg:5470201"/>
<dbReference type="RefSeq" id="YP_001426593.1">
    <property type="nucleotide sequence ID" value="NC_008724.1"/>
</dbReference>
<sequence>MFCVVRLDVLLSGCSWTTSIRSAYWPPVAPGGPVKYAASYCSRMVDSGTYSGLDSPDGWTTPVDPAGPTKYVLMRPRWESSVYDPWLAFVT</sequence>
<proteinExistence type="predicted"/>
<organism evidence="1 2">
    <name type="scientific">Chlorovirus heliozoae</name>
    <dbReference type="NCBI Taxonomy" id="322019"/>
    <lineage>
        <taxon>Viruses</taxon>
        <taxon>Varidnaviria</taxon>
        <taxon>Bamfordvirae</taxon>
        <taxon>Nucleocytoviricota</taxon>
        <taxon>Megaviricetes</taxon>
        <taxon>Algavirales</taxon>
        <taxon>Phycodnaviridae</taxon>
        <taxon>Chlorovirus</taxon>
    </lineage>
</organism>
<evidence type="ECO:0000313" key="1">
    <source>
        <dbReference type="EMBL" id="ABT16246.1"/>
    </source>
</evidence>
<keyword evidence="2" id="KW-1185">Reference proteome</keyword>
<reference evidence="1 2" key="1">
    <citation type="submission" date="2006-09" db="EMBL/GenBank/DDBJ databases">
        <title>Sequence and annotation of the 288-kb ATCV-1 virus that infects an endosymbiotic Chlorella strain of the heliozoon Acanthocystis turfacea.</title>
        <authorList>
            <person name="Fitzgerald L.A."/>
            <person name="Graves M.V."/>
            <person name="Li X."/>
            <person name="Pfitzner A.J.P."/>
            <person name="Hartigan J."/>
            <person name="Van Etten J.L."/>
        </authorList>
    </citation>
    <scope>NUCLEOTIDE SEQUENCE [LARGE SCALE GENOMIC DNA]</scope>
    <source>
        <strain evidence="1 2">ATCV-1</strain>
    </source>
</reference>
<protein>
    <submittedName>
        <fullName evidence="1">Uncharacterized protein z112R</fullName>
    </submittedName>
</protein>
<evidence type="ECO:0000313" key="2">
    <source>
        <dbReference type="Proteomes" id="UP000202420"/>
    </source>
</evidence>
<dbReference type="EMBL" id="EF101928">
    <property type="protein sequence ID" value="ABT16246.1"/>
    <property type="molecule type" value="Genomic_DNA"/>
</dbReference>
<name>A7K872_9PHYC</name>
<dbReference type="GeneID" id="5470201"/>